<dbReference type="InterPro" id="IPR036849">
    <property type="entry name" value="Enolase-like_C_sf"/>
</dbReference>
<dbReference type="Pfam" id="PF02746">
    <property type="entry name" value="MR_MLE_N"/>
    <property type="match status" value="1"/>
</dbReference>
<dbReference type="EMBL" id="UINC01089723">
    <property type="protein sequence ID" value="SVC41053.1"/>
    <property type="molecule type" value="Genomic_DNA"/>
</dbReference>
<dbReference type="InterPro" id="IPR029017">
    <property type="entry name" value="Enolase-like_N"/>
</dbReference>
<sequence>MRKIDKIETTLYRLPLPEAVGAASTGVMSELDMVMVRLWDTDGTEGCGYTPLFINQGAALVEIINNVCSEIVRQEDPSRIEWIWHRMWRQLHYAGRGGPVSLAIAAVDTALWDLKGKSLKEPLWRLLGGFKPEVKAYAGNIDLNFPVDKLLAGA</sequence>
<evidence type="ECO:0000256" key="1">
    <source>
        <dbReference type="ARBA" id="ARBA00001946"/>
    </source>
</evidence>
<dbReference type="Gene3D" id="3.30.390.10">
    <property type="entry name" value="Enolase-like, N-terminal domain"/>
    <property type="match status" value="1"/>
</dbReference>
<evidence type="ECO:0000256" key="3">
    <source>
        <dbReference type="ARBA" id="ARBA00022842"/>
    </source>
</evidence>
<dbReference type="GO" id="GO:0000287">
    <property type="term" value="F:magnesium ion binding"/>
    <property type="evidence" value="ECO:0007669"/>
    <property type="project" value="TreeGrafter"/>
</dbReference>
<accession>A0A382LX07</accession>
<dbReference type="PROSITE" id="PS00908">
    <property type="entry name" value="MR_MLE_1"/>
    <property type="match status" value="1"/>
</dbReference>
<reference evidence="5" key="1">
    <citation type="submission" date="2018-05" db="EMBL/GenBank/DDBJ databases">
        <authorList>
            <person name="Lanie J.A."/>
            <person name="Ng W.-L."/>
            <person name="Kazmierczak K.M."/>
            <person name="Andrzejewski T.M."/>
            <person name="Davidsen T.M."/>
            <person name="Wayne K.J."/>
            <person name="Tettelin H."/>
            <person name="Glass J.I."/>
            <person name="Rusch D."/>
            <person name="Podicherti R."/>
            <person name="Tsui H.-C.T."/>
            <person name="Winkler M.E."/>
        </authorList>
    </citation>
    <scope>NUCLEOTIDE SEQUENCE</scope>
</reference>
<dbReference type="GO" id="GO:0009063">
    <property type="term" value="P:amino acid catabolic process"/>
    <property type="evidence" value="ECO:0007669"/>
    <property type="project" value="InterPro"/>
</dbReference>
<protein>
    <recommendedName>
        <fullName evidence="4">Mandelate racemase/muconate lactonizing enzyme N-terminal domain-containing protein</fullName>
    </recommendedName>
</protein>
<evidence type="ECO:0000313" key="5">
    <source>
        <dbReference type="EMBL" id="SVC41053.1"/>
    </source>
</evidence>
<keyword evidence="2" id="KW-0479">Metal-binding</keyword>
<dbReference type="PANTHER" id="PTHR13794:SF58">
    <property type="entry name" value="MITOCHONDRIAL ENOLASE SUPERFAMILY MEMBER 1"/>
    <property type="match status" value="1"/>
</dbReference>
<dbReference type="InterPro" id="IPR018110">
    <property type="entry name" value="Mandel_Rmase/mucon_lact_enz_CS"/>
</dbReference>
<dbReference type="SUPFAM" id="SSF54826">
    <property type="entry name" value="Enolase N-terminal domain-like"/>
    <property type="match status" value="1"/>
</dbReference>
<proteinExistence type="predicted"/>
<feature type="domain" description="Mandelate racemase/muconate lactonizing enzyme N-terminal" evidence="4">
    <location>
        <begin position="23"/>
        <end position="128"/>
    </location>
</feature>
<dbReference type="GO" id="GO:0016836">
    <property type="term" value="F:hydro-lyase activity"/>
    <property type="evidence" value="ECO:0007669"/>
    <property type="project" value="TreeGrafter"/>
</dbReference>
<comment type="cofactor">
    <cofactor evidence="1">
        <name>Mg(2+)</name>
        <dbReference type="ChEBI" id="CHEBI:18420"/>
    </cofactor>
</comment>
<dbReference type="GO" id="GO:0016052">
    <property type="term" value="P:carbohydrate catabolic process"/>
    <property type="evidence" value="ECO:0007669"/>
    <property type="project" value="TreeGrafter"/>
</dbReference>
<dbReference type="Gene3D" id="3.20.20.120">
    <property type="entry name" value="Enolase-like C-terminal domain"/>
    <property type="match status" value="1"/>
</dbReference>
<gene>
    <name evidence="5" type="ORF">METZ01_LOCUS293907</name>
</gene>
<dbReference type="AlphaFoldDB" id="A0A382LX07"/>
<organism evidence="5">
    <name type="scientific">marine metagenome</name>
    <dbReference type="NCBI Taxonomy" id="408172"/>
    <lineage>
        <taxon>unclassified sequences</taxon>
        <taxon>metagenomes</taxon>
        <taxon>ecological metagenomes</taxon>
    </lineage>
</organism>
<feature type="non-terminal residue" evidence="5">
    <location>
        <position position="154"/>
    </location>
</feature>
<evidence type="ECO:0000259" key="4">
    <source>
        <dbReference type="Pfam" id="PF02746"/>
    </source>
</evidence>
<evidence type="ECO:0000256" key="2">
    <source>
        <dbReference type="ARBA" id="ARBA00022723"/>
    </source>
</evidence>
<dbReference type="PANTHER" id="PTHR13794">
    <property type="entry name" value="ENOLASE SUPERFAMILY, MANDELATE RACEMASE"/>
    <property type="match status" value="1"/>
</dbReference>
<dbReference type="InterPro" id="IPR046945">
    <property type="entry name" value="RHMD-like"/>
</dbReference>
<dbReference type="InterPro" id="IPR013341">
    <property type="entry name" value="Mandelate_racemase_N_dom"/>
</dbReference>
<name>A0A382LX07_9ZZZZ</name>
<keyword evidence="3" id="KW-0460">Magnesium</keyword>